<keyword evidence="2" id="KW-1185">Reference proteome</keyword>
<evidence type="ECO:0000313" key="2">
    <source>
        <dbReference type="Proteomes" id="UP000237271"/>
    </source>
</evidence>
<gene>
    <name evidence="1" type="ORF">PHPALM_30156</name>
</gene>
<sequence length="107" mass="12378">MAIQERQHHQRRADRYVVISKMETKPSNEVELRLAHHIVTTPVFHDFLVGVTGDPNVTVPSSKAYNEILDNHYARVTKDSPELFLEKFKELDNTHFTSVLGRPLRGR</sequence>
<reference evidence="1 2" key="1">
    <citation type="journal article" date="2017" name="Genome Biol. Evol.">
        <title>Phytophthora megakarya and P. palmivora, closely related causal agents of cacao black pod rot, underwent increases in genome sizes and gene numbers by different mechanisms.</title>
        <authorList>
            <person name="Ali S.S."/>
            <person name="Shao J."/>
            <person name="Lary D.J."/>
            <person name="Kronmiller B."/>
            <person name="Shen D."/>
            <person name="Strem M.D."/>
            <person name="Amoako-Attah I."/>
            <person name="Akrofi A.Y."/>
            <person name="Begoude B.A."/>
            <person name="Ten Hoopen G.M."/>
            <person name="Coulibaly K."/>
            <person name="Kebe B.I."/>
            <person name="Melnick R.L."/>
            <person name="Guiltinan M.J."/>
            <person name="Tyler B.M."/>
            <person name="Meinhardt L.W."/>
            <person name="Bailey B.A."/>
        </authorList>
    </citation>
    <scope>NUCLEOTIDE SEQUENCE [LARGE SCALE GENOMIC DNA]</scope>
    <source>
        <strain evidence="2">sbr112.9</strain>
    </source>
</reference>
<accession>A0A2P4X5X9</accession>
<dbReference type="OrthoDB" id="128218at2759"/>
<proteinExistence type="predicted"/>
<feature type="non-terminal residue" evidence="1">
    <location>
        <position position="107"/>
    </location>
</feature>
<dbReference type="AlphaFoldDB" id="A0A2P4X5X9"/>
<evidence type="ECO:0000313" key="1">
    <source>
        <dbReference type="EMBL" id="POM60920.1"/>
    </source>
</evidence>
<protein>
    <submittedName>
        <fullName evidence="1">Uncharacterized protein</fullName>
    </submittedName>
</protein>
<comment type="caution">
    <text evidence="1">The sequence shown here is derived from an EMBL/GenBank/DDBJ whole genome shotgun (WGS) entry which is preliminary data.</text>
</comment>
<organism evidence="1 2">
    <name type="scientific">Phytophthora palmivora</name>
    <dbReference type="NCBI Taxonomy" id="4796"/>
    <lineage>
        <taxon>Eukaryota</taxon>
        <taxon>Sar</taxon>
        <taxon>Stramenopiles</taxon>
        <taxon>Oomycota</taxon>
        <taxon>Peronosporomycetes</taxon>
        <taxon>Peronosporales</taxon>
        <taxon>Peronosporaceae</taxon>
        <taxon>Phytophthora</taxon>
    </lineage>
</organism>
<dbReference type="EMBL" id="NCKW01016578">
    <property type="protein sequence ID" value="POM60920.1"/>
    <property type="molecule type" value="Genomic_DNA"/>
</dbReference>
<dbReference type="Proteomes" id="UP000237271">
    <property type="component" value="Unassembled WGS sequence"/>
</dbReference>
<name>A0A2P4X5X9_9STRA</name>